<name>A0A8I1JI59_9PSED</name>
<dbReference type="Pfam" id="PF01757">
    <property type="entry name" value="Acyl_transf_3"/>
    <property type="match status" value="1"/>
</dbReference>
<organism evidence="3 4">
    <name type="scientific">Pseudomonas rhodesiae</name>
    <dbReference type="NCBI Taxonomy" id="76760"/>
    <lineage>
        <taxon>Bacteria</taxon>
        <taxon>Pseudomonadati</taxon>
        <taxon>Pseudomonadota</taxon>
        <taxon>Gammaproteobacteria</taxon>
        <taxon>Pseudomonadales</taxon>
        <taxon>Pseudomonadaceae</taxon>
        <taxon>Pseudomonas</taxon>
    </lineage>
</organism>
<dbReference type="GO" id="GO:0000271">
    <property type="term" value="P:polysaccharide biosynthetic process"/>
    <property type="evidence" value="ECO:0007669"/>
    <property type="project" value="TreeGrafter"/>
</dbReference>
<feature type="transmembrane region" description="Helical" evidence="1">
    <location>
        <begin position="74"/>
        <end position="96"/>
    </location>
</feature>
<feature type="transmembrane region" description="Helical" evidence="1">
    <location>
        <begin position="260"/>
        <end position="277"/>
    </location>
</feature>
<proteinExistence type="predicted"/>
<keyword evidence="1" id="KW-0812">Transmembrane</keyword>
<dbReference type="PANTHER" id="PTHR23028">
    <property type="entry name" value="ACETYLTRANSFERASE"/>
    <property type="match status" value="1"/>
</dbReference>
<dbReference type="AlphaFoldDB" id="A0A8I1JI59"/>
<feature type="transmembrane region" description="Helical" evidence="1">
    <location>
        <begin position="185"/>
        <end position="203"/>
    </location>
</feature>
<accession>A0A8I1JI59</accession>
<feature type="transmembrane region" description="Helical" evidence="1">
    <location>
        <begin position="116"/>
        <end position="137"/>
    </location>
</feature>
<dbReference type="GO" id="GO:0016020">
    <property type="term" value="C:membrane"/>
    <property type="evidence" value="ECO:0007669"/>
    <property type="project" value="TreeGrafter"/>
</dbReference>
<evidence type="ECO:0000313" key="3">
    <source>
        <dbReference type="EMBL" id="MBI6628130.1"/>
    </source>
</evidence>
<keyword evidence="1" id="KW-1133">Transmembrane helix</keyword>
<dbReference type="EMBL" id="JAEILH010000084">
    <property type="protein sequence ID" value="MBI6628130.1"/>
    <property type="molecule type" value="Genomic_DNA"/>
</dbReference>
<evidence type="ECO:0000259" key="2">
    <source>
        <dbReference type="Pfam" id="PF01757"/>
    </source>
</evidence>
<evidence type="ECO:0000256" key="1">
    <source>
        <dbReference type="SAM" id="Phobius"/>
    </source>
</evidence>
<feature type="transmembrane region" description="Helical" evidence="1">
    <location>
        <begin position="344"/>
        <end position="369"/>
    </location>
</feature>
<feature type="domain" description="Acyltransferase 3" evidence="2">
    <location>
        <begin position="38"/>
        <end position="359"/>
    </location>
</feature>
<keyword evidence="3" id="KW-0012">Acyltransferase</keyword>
<dbReference type="GO" id="GO:0016747">
    <property type="term" value="F:acyltransferase activity, transferring groups other than amino-acyl groups"/>
    <property type="evidence" value="ECO:0007669"/>
    <property type="project" value="InterPro"/>
</dbReference>
<dbReference type="Proteomes" id="UP000645865">
    <property type="component" value="Unassembled WGS sequence"/>
</dbReference>
<feature type="transmembrane region" description="Helical" evidence="1">
    <location>
        <begin position="315"/>
        <end position="338"/>
    </location>
</feature>
<comment type="caution">
    <text evidence="3">The sequence shown here is derived from an EMBL/GenBank/DDBJ whole genome shotgun (WGS) entry which is preliminary data.</text>
</comment>
<dbReference type="InterPro" id="IPR050879">
    <property type="entry name" value="Acyltransferase_3"/>
</dbReference>
<gene>
    <name evidence="3" type="ORF">YA0853_31445</name>
</gene>
<feature type="transmembrane region" description="Helical" evidence="1">
    <location>
        <begin position="44"/>
        <end position="62"/>
    </location>
</feature>
<reference evidence="3" key="1">
    <citation type="submission" date="2020-12" db="EMBL/GenBank/DDBJ databases">
        <title>Comparative genomic insights into the epidemiology and virulence of plant pathogenic Pseudomonads from Turkey.</title>
        <authorList>
            <person name="Dillon M."/>
            <person name="Ruiz-Bedoya T."/>
            <person name="Bendalovic-Torma C."/>
            <person name="Guttman K.M."/>
            <person name="Kwak H."/>
            <person name="Middleton M.A."/>
            <person name="Wang P.W."/>
            <person name="Horuz S."/>
            <person name="Aysan Y."/>
            <person name="Guttman D.S."/>
        </authorList>
    </citation>
    <scope>NUCLEOTIDE SEQUENCE</scope>
    <source>
        <strain evidence="3">S5_IA_3a</strain>
    </source>
</reference>
<protein>
    <submittedName>
        <fullName evidence="3">Acyltransferase</fullName>
    </submittedName>
</protein>
<keyword evidence="3" id="KW-0808">Transferase</keyword>
<keyword evidence="1" id="KW-0472">Membrane</keyword>
<dbReference type="PANTHER" id="PTHR23028:SF53">
    <property type="entry name" value="ACYL_TRANSF_3 DOMAIN-CONTAINING PROTEIN"/>
    <property type="match status" value="1"/>
</dbReference>
<feature type="transmembrane region" description="Helical" evidence="1">
    <location>
        <begin position="232"/>
        <end position="248"/>
    </location>
</feature>
<evidence type="ECO:0000313" key="4">
    <source>
        <dbReference type="Proteomes" id="UP000645865"/>
    </source>
</evidence>
<feature type="transmembrane region" description="Helical" evidence="1">
    <location>
        <begin position="283"/>
        <end position="303"/>
    </location>
</feature>
<dbReference type="InterPro" id="IPR002656">
    <property type="entry name" value="Acyl_transf_3_dom"/>
</dbReference>
<sequence>MEMIGVLFAFLAISIALLSTYFISSRLSVSDDVGRFVTIDGLRGYLAFFVFLHHSCIWFFYLKSGSWSNPPIRVFVSFGQVGVSLFFMITGFLFFSKMLDARNVGVDWLRLYVSRLLRLVPLYFFSMGLLFLIVFTVTRDKPLGEFSEILLSILKWLLFTIRYGSPDINGLANTNLINASVAWSLPYEWTFYFALPLIFLAIGGRSSIKYLFLSMLCMYMFGSLYFANGFYWLFVGGMFAALIVRLETFKIFSASKASSIIILLLLGFVFTGFSSLYESLLAKALMVAAFCLIAGGNSVFGLFKIKVSRVMGELAYSMYLLHGILLYVVFKLVFGVAVISQVSALQYCFVILALTPVLVFICGLTFSLIERPAMKKVAAVTEWLRFGKSAQVKL</sequence>